<reference evidence="2 3" key="1">
    <citation type="journal article" date="2005" name="Nucleic Acids Res.">
        <title>Genomic blueprint of Hahella chejuensis, a marine microbe producing an algicidal agent.</title>
        <authorList>
            <person name="Jeong H."/>
            <person name="Yim J.H."/>
            <person name="Lee C."/>
            <person name="Choi S.-H."/>
            <person name="Park Y.K."/>
            <person name="Yoon S.H."/>
            <person name="Hur C.-G."/>
            <person name="Kang H.-Y."/>
            <person name="Kim D."/>
            <person name="Lee H.H."/>
            <person name="Park K.H."/>
            <person name="Park S.-H."/>
            <person name="Park H.-S."/>
            <person name="Lee H.K."/>
            <person name="Oh T.K."/>
            <person name="Kim J.F."/>
        </authorList>
    </citation>
    <scope>NUCLEOTIDE SEQUENCE [LARGE SCALE GENOMIC DNA]</scope>
    <source>
        <strain evidence="2 3">KCTC 2396</strain>
    </source>
</reference>
<gene>
    <name evidence="2" type="ordered locus">HCH_02017</name>
</gene>
<organism evidence="2 3">
    <name type="scientific">Hahella chejuensis (strain KCTC 2396)</name>
    <dbReference type="NCBI Taxonomy" id="349521"/>
    <lineage>
        <taxon>Bacteria</taxon>
        <taxon>Pseudomonadati</taxon>
        <taxon>Pseudomonadota</taxon>
        <taxon>Gammaproteobacteria</taxon>
        <taxon>Oceanospirillales</taxon>
        <taxon>Hahellaceae</taxon>
        <taxon>Hahella</taxon>
    </lineage>
</organism>
<dbReference type="KEGG" id="hch:HCH_02017"/>
<keyword evidence="1" id="KW-0812">Transmembrane</keyword>
<keyword evidence="1" id="KW-0472">Membrane</keyword>
<protein>
    <submittedName>
        <fullName evidence="2">Uncharacterized protein</fullName>
    </submittedName>
</protein>
<proteinExistence type="predicted"/>
<evidence type="ECO:0000256" key="1">
    <source>
        <dbReference type="SAM" id="Phobius"/>
    </source>
</evidence>
<feature type="transmembrane region" description="Helical" evidence="1">
    <location>
        <begin position="12"/>
        <end position="32"/>
    </location>
</feature>
<name>Q2SKH3_HAHCH</name>
<sequence length="129" mass="14328">MAGVTLNFLSIFKYSLILFVVEVLVGMASTMLWGADNYKSQPLLDYFICQYLPLFLPSLLVLSYYAKVQAHNTLPHLVAVVSICGFLGFIMVSALMGKWFVSPLWFIDIPMSALTIGVAMIIGRSLRKG</sequence>
<feature type="transmembrane region" description="Helical" evidence="1">
    <location>
        <begin position="103"/>
        <end position="123"/>
    </location>
</feature>
<feature type="transmembrane region" description="Helical" evidence="1">
    <location>
        <begin position="77"/>
        <end position="97"/>
    </location>
</feature>
<evidence type="ECO:0000313" key="2">
    <source>
        <dbReference type="EMBL" id="ABC28851.1"/>
    </source>
</evidence>
<keyword evidence="3" id="KW-1185">Reference proteome</keyword>
<dbReference type="STRING" id="349521.HCH_02017"/>
<dbReference type="HOGENOM" id="CLU_1945749_0_0_6"/>
<accession>Q2SKH3</accession>
<dbReference type="Proteomes" id="UP000000238">
    <property type="component" value="Chromosome"/>
</dbReference>
<dbReference type="eggNOG" id="ENOG502ZUT6">
    <property type="taxonomic scope" value="Bacteria"/>
</dbReference>
<evidence type="ECO:0000313" key="3">
    <source>
        <dbReference type="Proteomes" id="UP000000238"/>
    </source>
</evidence>
<dbReference type="AlphaFoldDB" id="Q2SKH3"/>
<feature type="transmembrane region" description="Helical" evidence="1">
    <location>
        <begin position="44"/>
        <end position="65"/>
    </location>
</feature>
<keyword evidence="1" id="KW-1133">Transmembrane helix</keyword>
<dbReference type="EMBL" id="CP000155">
    <property type="protein sequence ID" value="ABC28851.1"/>
    <property type="molecule type" value="Genomic_DNA"/>
</dbReference>